<dbReference type="PANTHER" id="PTHR23409">
    <property type="entry name" value="RIBONUCLEOSIDE-DIPHOSPHATE REDUCTASE SMALL CHAIN"/>
    <property type="match status" value="1"/>
</dbReference>
<sequence length="215" mass="24878">MYSLLIETYISDPNQRRFLFNAVETVPCVQKKAKWAMNWTASDDVTFAERLIAFAAVEGIFFSGSFAAIFWLKKRGLMPGLTFSNELISRDKGLHCDFACLLFSYVRHKPTEKRVHDIIKEAVAIEQEFLTVALPVELIGMNCLLMKRYIEYVADRLVMELGFSKIYKSQNPFDFMEQISLEGKTNFFEKRVGEYQKSGVMSHKMEQVFDLNADF</sequence>
<comment type="similarity">
    <text evidence="1">Belongs to the ribonucleoside diphosphate reductase small chain family.</text>
</comment>
<dbReference type="InterPro" id="IPR012348">
    <property type="entry name" value="RNR-like"/>
</dbReference>
<keyword evidence="2" id="KW-1133">Transmembrane helix</keyword>
<name>A0A443S2G5_9ACAR</name>
<keyword evidence="4" id="KW-1185">Reference proteome</keyword>
<keyword evidence="2" id="KW-0472">Membrane</keyword>
<reference evidence="3 4" key="1">
    <citation type="journal article" date="2018" name="Gigascience">
        <title>Genomes of trombidid mites reveal novel predicted allergens and laterally-transferred genes associated with secondary metabolism.</title>
        <authorList>
            <person name="Dong X."/>
            <person name="Chaisiri K."/>
            <person name="Xia D."/>
            <person name="Armstrong S.D."/>
            <person name="Fang Y."/>
            <person name="Donnelly M.J."/>
            <person name="Kadowaki T."/>
            <person name="McGarry J.W."/>
            <person name="Darby A.C."/>
            <person name="Makepeace B.L."/>
        </authorList>
    </citation>
    <scope>NUCLEOTIDE SEQUENCE [LARGE SCALE GENOMIC DNA]</scope>
    <source>
        <strain evidence="3">UoL-UT</strain>
    </source>
</reference>
<dbReference type="CDD" id="cd01049">
    <property type="entry name" value="RNRR2"/>
    <property type="match status" value="1"/>
</dbReference>
<dbReference type="OrthoDB" id="6411627at2759"/>
<keyword evidence="2" id="KW-0812">Transmembrane</keyword>
<dbReference type="EMBL" id="NCKV01011274">
    <property type="protein sequence ID" value="RWS21673.1"/>
    <property type="molecule type" value="Genomic_DNA"/>
</dbReference>
<evidence type="ECO:0000313" key="4">
    <source>
        <dbReference type="Proteomes" id="UP000288716"/>
    </source>
</evidence>
<protein>
    <submittedName>
        <fullName evidence="3">Ribonucleoside-diphosphate reductase subunit M2-like isoform X4</fullName>
    </submittedName>
</protein>
<dbReference type="STRING" id="299467.A0A443S2G5"/>
<feature type="transmembrane region" description="Helical" evidence="2">
    <location>
        <begin position="51"/>
        <end position="72"/>
    </location>
</feature>
<dbReference type="GO" id="GO:0004748">
    <property type="term" value="F:ribonucleoside-diphosphate reductase activity, thioredoxin disulfide as acceptor"/>
    <property type="evidence" value="ECO:0007669"/>
    <property type="project" value="TreeGrafter"/>
</dbReference>
<organism evidence="3 4">
    <name type="scientific">Leptotrombidium deliense</name>
    <dbReference type="NCBI Taxonomy" id="299467"/>
    <lineage>
        <taxon>Eukaryota</taxon>
        <taxon>Metazoa</taxon>
        <taxon>Ecdysozoa</taxon>
        <taxon>Arthropoda</taxon>
        <taxon>Chelicerata</taxon>
        <taxon>Arachnida</taxon>
        <taxon>Acari</taxon>
        <taxon>Acariformes</taxon>
        <taxon>Trombidiformes</taxon>
        <taxon>Prostigmata</taxon>
        <taxon>Anystina</taxon>
        <taxon>Parasitengona</taxon>
        <taxon>Trombiculoidea</taxon>
        <taxon>Trombiculidae</taxon>
        <taxon>Leptotrombidium</taxon>
    </lineage>
</organism>
<dbReference type="Proteomes" id="UP000288716">
    <property type="component" value="Unassembled WGS sequence"/>
</dbReference>
<dbReference type="GO" id="GO:0005829">
    <property type="term" value="C:cytosol"/>
    <property type="evidence" value="ECO:0007669"/>
    <property type="project" value="TreeGrafter"/>
</dbReference>
<evidence type="ECO:0000256" key="2">
    <source>
        <dbReference type="SAM" id="Phobius"/>
    </source>
</evidence>
<dbReference type="VEuPathDB" id="VectorBase:LDEU010367"/>
<gene>
    <name evidence="3" type="ORF">B4U80_07491</name>
</gene>
<accession>A0A443S2G5</accession>
<proteinExistence type="inferred from homology"/>
<evidence type="ECO:0000256" key="1">
    <source>
        <dbReference type="ARBA" id="ARBA00009303"/>
    </source>
</evidence>
<dbReference type="AlphaFoldDB" id="A0A443S2G5"/>
<dbReference type="Pfam" id="PF00268">
    <property type="entry name" value="Ribonuc_red_sm"/>
    <property type="match status" value="1"/>
</dbReference>
<evidence type="ECO:0000313" key="3">
    <source>
        <dbReference type="EMBL" id="RWS21673.1"/>
    </source>
</evidence>
<comment type="caution">
    <text evidence="3">The sequence shown here is derived from an EMBL/GenBank/DDBJ whole genome shotgun (WGS) entry which is preliminary data.</text>
</comment>
<dbReference type="InterPro" id="IPR033909">
    <property type="entry name" value="RNR_small"/>
</dbReference>
<dbReference type="InterPro" id="IPR000358">
    <property type="entry name" value="RNR_small_fam"/>
</dbReference>
<dbReference type="Gene3D" id="1.10.620.20">
    <property type="entry name" value="Ribonucleotide Reductase, subunit A"/>
    <property type="match status" value="1"/>
</dbReference>
<dbReference type="SUPFAM" id="SSF47240">
    <property type="entry name" value="Ferritin-like"/>
    <property type="match status" value="1"/>
</dbReference>
<dbReference type="InterPro" id="IPR009078">
    <property type="entry name" value="Ferritin-like_SF"/>
</dbReference>
<dbReference type="PANTHER" id="PTHR23409:SF18">
    <property type="entry name" value="RIBONUCLEOSIDE-DIPHOSPHATE REDUCTASE SUBUNIT M2"/>
    <property type="match status" value="1"/>
</dbReference>
<dbReference type="GO" id="GO:0009263">
    <property type="term" value="P:deoxyribonucleotide biosynthetic process"/>
    <property type="evidence" value="ECO:0007669"/>
    <property type="project" value="InterPro"/>
</dbReference>